<keyword evidence="4" id="KW-1185">Reference proteome</keyword>
<comment type="similarity">
    <text evidence="1">Belongs to the GSP E family.</text>
</comment>
<proteinExistence type="inferred from homology"/>
<dbReference type="SUPFAM" id="SSF52540">
    <property type="entry name" value="P-loop containing nucleoside triphosphate hydrolases"/>
    <property type="match status" value="1"/>
</dbReference>
<dbReference type="Gene3D" id="3.30.450.90">
    <property type="match status" value="1"/>
</dbReference>
<accession>A0A178IMY9</accession>
<dbReference type="OrthoDB" id="9805147at2"/>
<gene>
    <name evidence="3" type="ORF">AW736_07170</name>
</gene>
<dbReference type="AlphaFoldDB" id="A0A178IMY9"/>
<protein>
    <submittedName>
        <fullName evidence="3">Twitching motility protein</fullName>
    </submittedName>
</protein>
<dbReference type="CDD" id="cd01131">
    <property type="entry name" value="PilT"/>
    <property type="match status" value="1"/>
</dbReference>
<organism evidence="3 4">
    <name type="scientific">Termitidicoccus mucosus</name>
    <dbReference type="NCBI Taxonomy" id="1184151"/>
    <lineage>
        <taxon>Bacteria</taxon>
        <taxon>Pseudomonadati</taxon>
        <taxon>Verrucomicrobiota</taxon>
        <taxon>Opitutia</taxon>
        <taxon>Opitutales</taxon>
        <taxon>Opitutaceae</taxon>
        <taxon>Termitidicoccus</taxon>
    </lineage>
</organism>
<evidence type="ECO:0000256" key="1">
    <source>
        <dbReference type="ARBA" id="ARBA00006611"/>
    </source>
</evidence>
<dbReference type="Pfam" id="PF00437">
    <property type="entry name" value="T2SSE"/>
    <property type="match status" value="1"/>
</dbReference>
<dbReference type="InterPro" id="IPR001482">
    <property type="entry name" value="T2SS/T4SS_dom"/>
</dbReference>
<dbReference type="Proteomes" id="UP000078486">
    <property type="component" value="Unassembled WGS sequence"/>
</dbReference>
<evidence type="ECO:0000313" key="4">
    <source>
        <dbReference type="Proteomes" id="UP000078486"/>
    </source>
</evidence>
<dbReference type="RefSeq" id="WP_068769495.1">
    <property type="nucleotide sequence ID" value="NZ_CP109796.1"/>
</dbReference>
<evidence type="ECO:0000259" key="2">
    <source>
        <dbReference type="PROSITE" id="PS00662"/>
    </source>
</evidence>
<dbReference type="InterPro" id="IPR050921">
    <property type="entry name" value="T4SS_GSP_E_ATPase"/>
</dbReference>
<feature type="domain" description="Bacterial type II secretion system protein E" evidence="2">
    <location>
        <begin position="200"/>
        <end position="214"/>
    </location>
</feature>
<dbReference type="STRING" id="1184151.AW736_07170"/>
<dbReference type="PANTHER" id="PTHR30486">
    <property type="entry name" value="TWITCHING MOTILITY PROTEIN PILT"/>
    <property type="match status" value="1"/>
</dbReference>
<dbReference type="InterPro" id="IPR006321">
    <property type="entry name" value="PilT/PilU"/>
</dbReference>
<dbReference type="EMBL" id="LRRQ01000054">
    <property type="protein sequence ID" value="OAM90565.1"/>
    <property type="molecule type" value="Genomic_DNA"/>
</dbReference>
<comment type="caution">
    <text evidence="3">The sequence shown here is derived from an EMBL/GenBank/DDBJ whole genome shotgun (WGS) entry which is preliminary data.</text>
</comment>
<dbReference type="NCBIfam" id="TIGR01420">
    <property type="entry name" value="pilT_fam"/>
    <property type="match status" value="1"/>
</dbReference>
<dbReference type="GO" id="GO:0016887">
    <property type="term" value="F:ATP hydrolysis activity"/>
    <property type="evidence" value="ECO:0007669"/>
    <property type="project" value="InterPro"/>
</dbReference>
<dbReference type="PROSITE" id="PS00662">
    <property type="entry name" value="T2SP_E"/>
    <property type="match status" value="1"/>
</dbReference>
<name>A0A178IMY9_9BACT</name>
<dbReference type="GO" id="GO:0005524">
    <property type="term" value="F:ATP binding"/>
    <property type="evidence" value="ECO:0007669"/>
    <property type="project" value="InterPro"/>
</dbReference>
<reference evidence="3 4" key="1">
    <citation type="submission" date="2016-01" db="EMBL/GenBank/DDBJ databases">
        <title>High potential of lignocellulose degradation of a new Verrucomicrobia species.</title>
        <authorList>
            <person name="Wang Y."/>
            <person name="Shi Y."/>
            <person name="Qiu Z."/>
            <person name="Liu S."/>
            <person name="Yang H."/>
        </authorList>
    </citation>
    <scope>NUCLEOTIDE SEQUENCE [LARGE SCALE GENOMIC DNA]</scope>
    <source>
        <strain evidence="3 4">TSB47</strain>
    </source>
</reference>
<sequence>MTRAAVKDQFENLLGTCIQLGASDMHLSSDEPVRFRIDGQLRAHGAEILRAETVGAMAACIMTPRQQEEFGSRWTVDLGHSSANGQRFRVNCYREMGQPAIAVRHLDQSILSLQELGLPAELGELARLQSGLVLVTGVTGSGKSTTLAVLLDEINRNRDCHILTVEDPVEFVHRNHRSLVHHREVHTDVPSFAEAVRAGLREDPDVIMVGEMRDRETMQASIIAAETGHLVFSTLHTGAAVGAVERFIGAFSGEEQAVARHRFSMVLRAVVAQRLVLGVNGQGRVPAVELLKITPAAAHMIRTSKTEQLNSLMESGAGNGMWTMDQYLAQLVKNKKITRETATRYCNDWEGLGRLVDGDTQGGRTKHGGK</sequence>
<dbReference type="InterPro" id="IPR027417">
    <property type="entry name" value="P-loop_NTPase"/>
</dbReference>
<evidence type="ECO:0000313" key="3">
    <source>
        <dbReference type="EMBL" id="OAM90565.1"/>
    </source>
</evidence>
<dbReference type="PANTHER" id="PTHR30486:SF6">
    <property type="entry name" value="TYPE IV PILUS RETRACTATION ATPASE PILT"/>
    <property type="match status" value="1"/>
</dbReference>
<dbReference type="Gene3D" id="3.40.50.300">
    <property type="entry name" value="P-loop containing nucleotide triphosphate hydrolases"/>
    <property type="match status" value="1"/>
</dbReference>